<evidence type="ECO:0000256" key="1">
    <source>
        <dbReference type="SAM" id="MobiDB-lite"/>
    </source>
</evidence>
<dbReference type="AlphaFoldDB" id="A0A8D8HQI3"/>
<protein>
    <submittedName>
        <fullName evidence="2">(northern house mosquito) hypothetical protein</fullName>
    </submittedName>
</protein>
<feature type="compositionally biased region" description="Basic residues" evidence="1">
    <location>
        <begin position="42"/>
        <end position="52"/>
    </location>
</feature>
<feature type="region of interest" description="Disordered" evidence="1">
    <location>
        <begin position="103"/>
        <end position="123"/>
    </location>
</feature>
<name>A0A8D8HQI3_CULPI</name>
<feature type="region of interest" description="Disordered" evidence="1">
    <location>
        <begin position="1"/>
        <end position="67"/>
    </location>
</feature>
<evidence type="ECO:0000313" key="2">
    <source>
        <dbReference type="EMBL" id="CAG6539503.1"/>
    </source>
</evidence>
<dbReference type="EMBL" id="HBUE01327477">
    <property type="protein sequence ID" value="CAG6591535.1"/>
    <property type="molecule type" value="Transcribed_RNA"/>
</dbReference>
<dbReference type="EMBL" id="HBUE01220852">
    <property type="protein sequence ID" value="CAG6539503.1"/>
    <property type="molecule type" value="Transcribed_RNA"/>
</dbReference>
<sequence length="123" mass="13539">MVPHKVLGKPQTSDGKKSSAGAPHQTGQQVPHDQIEHDRHKPGQRQSGRRIAPRTEHQLVPGHQIDHGKFDELVAQVQIRTIAGRIPEQVENVDSGVQAHVPDQQAHQEKACPGGRSPDGLWF</sequence>
<accession>A0A8D8HQI3</accession>
<proteinExistence type="predicted"/>
<organism evidence="2">
    <name type="scientific">Culex pipiens</name>
    <name type="common">House mosquito</name>
    <dbReference type="NCBI Taxonomy" id="7175"/>
    <lineage>
        <taxon>Eukaryota</taxon>
        <taxon>Metazoa</taxon>
        <taxon>Ecdysozoa</taxon>
        <taxon>Arthropoda</taxon>
        <taxon>Hexapoda</taxon>
        <taxon>Insecta</taxon>
        <taxon>Pterygota</taxon>
        <taxon>Neoptera</taxon>
        <taxon>Endopterygota</taxon>
        <taxon>Diptera</taxon>
        <taxon>Nematocera</taxon>
        <taxon>Culicoidea</taxon>
        <taxon>Culicidae</taxon>
        <taxon>Culicinae</taxon>
        <taxon>Culicini</taxon>
        <taxon>Culex</taxon>
        <taxon>Culex</taxon>
    </lineage>
</organism>
<reference evidence="2" key="1">
    <citation type="submission" date="2021-05" db="EMBL/GenBank/DDBJ databases">
        <authorList>
            <person name="Alioto T."/>
            <person name="Alioto T."/>
            <person name="Gomez Garrido J."/>
        </authorList>
    </citation>
    <scope>NUCLEOTIDE SEQUENCE</scope>
</reference>